<evidence type="ECO:0000313" key="2">
    <source>
        <dbReference type="Proteomes" id="UP000256345"/>
    </source>
</evidence>
<evidence type="ECO:0008006" key="3">
    <source>
        <dbReference type="Google" id="ProtNLM"/>
    </source>
</evidence>
<sequence length="200" mass="22649">MAIGDQINDAVDLLGRIHEKTQSPEEQALLHAAADALRFVWAMGLSYEFVDYRESLESESPAPVVAAFKTREEADSWLASHPRPPAMAYVLIAGEYHVVAYRRESDWRTFLPHPTLEFHLEEMMGDGLPPVVATFNTRDEAEAWFNSQSKPPAQSVIQIGGEHYLAVYYRNIDHRALFPFALAKNLQERRKKKEQQGPGA</sequence>
<dbReference type="Proteomes" id="UP000256345">
    <property type="component" value="Unassembled WGS sequence"/>
</dbReference>
<proteinExistence type="predicted"/>
<accession>A0ABX9KA42</accession>
<dbReference type="EMBL" id="QUMU01000002">
    <property type="protein sequence ID" value="REG36361.1"/>
    <property type="molecule type" value="Genomic_DNA"/>
</dbReference>
<organism evidence="1 2">
    <name type="scientific">Archangium gephyra</name>
    <dbReference type="NCBI Taxonomy" id="48"/>
    <lineage>
        <taxon>Bacteria</taxon>
        <taxon>Pseudomonadati</taxon>
        <taxon>Myxococcota</taxon>
        <taxon>Myxococcia</taxon>
        <taxon>Myxococcales</taxon>
        <taxon>Cystobacterineae</taxon>
        <taxon>Archangiaceae</taxon>
        <taxon>Archangium</taxon>
    </lineage>
</organism>
<comment type="caution">
    <text evidence="1">The sequence shown here is derived from an EMBL/GenBank/DDBJ whole genome shotgun (WGS) entry which is preliminary data.</text>
</comment>
<protein>
    <recommendedName>
        <fullName evidence="3">Head protein</fullName>
    </recommendedName>
</protein>
<evidence type="ECO:0000313" key="1">
    <source>
        <dbReference type="EMBL" id="REG36361.1"/>
    </source>
</evidence>
<name>A0ABX9KA42_9BACT</name>
<dbReference type="RefSeq" id="WP_047859163.1">
    <property type="nucleotide sequence ID" value="NZ_CP011509.1"/>
</dbReference>
<reference evidence="1 2" key="1">
    <citation type="submission" date="2018-08" db="EMBL/GenBank/DDBJ databases">
        <title>Genomic Encyclopedia of Archaeal and Bacterial Type Strains, Phase II (KMG-II): from individual species to whole genera.</title>
        <authorList>
            <person name="Goeker M."/>
        </authorList>
    </citation>
    <scope>NUCLEOTIDE SEQUENCE [LARGE SCALE GENOMIC DNA]</scope>
    <source>
        <strain evidence="1 2">DSM 2261</strain>
    </source>
</reference>
<keyword evidence="2" id="KW-1185">Reference proteome</keyword>
<gene>
    <name evidence="1" type="ORF">ATI61_102738</name>
</gene>